<feature type="transmembrane region" description="Helical" evidence="1">
    <location>
        <begin position="6"/>
        <end position="25"/>
    </location>
</feature>
<dbReference type="Proteomes" id="UP000831785">
    <property type="component" value="Chromosome"/>
</dbReference>
<gene>
    <name evidence="2" type="ORF">MUN80_17270</name>
</gene>
<reference evidence="2 3" key="1">
    <citation type="submission" date="2022-04" db="EMBL/GenBank/DDBJ databases">
        <title>Hymenobacter sp. isolated from the air.</title>
        <authorList>
            <person name="Won M."/>
            <person name="Lee C.-M."/>
            <person name="Woen H.-Y."/>
            <person name="Kwon S.-W."/>
        </authorList>
    </citation>
    <scope>NUCLEOTIDE SEQUENCE [LARGE SCALE GENOMIC DNA]</scope>
    <source>
        <strain evidence="3">5116 S-27</strain>
    </source>
</reference>
<protein>
    <submittedName>
        <fullName evidence="2">Uncharacterized protein</fullName>
    </submittedName>
</protein>
<evidence type="ECO:0000313" key="2">
    <source>
        <dbReference type="EMBL" id="UOQ51506.1"/>
    </source>
</evidence>
<keyword evidence="1" id="KW-1133">Transmembrane helix</keyword>
<organism evidence="2 3">
    <name type="scientific">Hymenobacter cellulosivorans</name>
    <dbReference type="NCBI Taxonomy" id="2932249"/>
    <lineage>
        <taxon>Bacteria</taxon>
        <taxon>Pseudomonadati</taxon>
        <taxon>Bacteroidota</taxon>
        <taxon>Cytophagia</taxon>
        <taxon>Cytophagales</taxon>
        <taxon>Hymenobacteraceae</taxon>
        <taxon>Hymenobacter</taxon>
    </lineage>
</organism>
<dbReference type="EMBL" id="CP095049">
    <property type="protein sequence ID" value="UOQ51506.1"/>
    <property type="molecule type" value="Genomic_DNA"/>
</dbReference>
<keyword evidence="1" id="KW-0472">Membrane</keyword>
<name>A0ABY4FAN2_9BACT</name>
<proteinExistence type="predicted"/>
<dbReference type="RefSeq" id="WP_244714716.1">
    <property type="nucleotide sequence ID" value="NZ_CP095049.1"/>
</dbReference>
<evidence type="ECO:0000256" key="1">
    <source>
        <dbReference type="SAM" id="Phobius"/>
    </source>
</evidence>
<sequence length="45" mass="5059">MRKPSVTISTLLLLGGVGSLGLLWARLRQLNLRFDLHDEDADTYC</sequence>
<keyword evidence="3" id="KW-1185">Reference proteome</keyword>
<evidence type="ECO:0000313" key="3">
    <source>
        <dbReference type="Proteomes" id="UP000831785"/>
    </source>
</evidence>
<keyword evidence="1" id="KW-0812">Transmembrane</keyword>
<accession>A0ABY4FAN2</accession>